<gene>
    <name evidence="1" type="ORF">DCAF_LOCUS16773</name>
</gene>
<organism evidence="1 2">
    <name type="scientific">Dovyalis caffra</name>
    <dbReference type="NCBI Taxonomy" id="77055"/>
    <lineage>
        <taxon>Eukaryota</taxon>
        <taxon>Viridiplantae</taxon>
        <taxon>Streptophyta</taxon>
        <taxon>Embryophyta</taxon>
        <taxon>Tracheophyta</taxon>
        <taxon>Spermatophyta</taxon>
        <taxon>Magnoliopsida</taxon>
        <taxon>eudicotyledons</taxon>
        <taxon>Gunneridae</taxon>
        <taxon>Pentapetalae</taxon>
        <taxon>rosids</taxon>
        <taxon>fabids</taxon>
        <taxon>Malpighiales</taxon>
        <taxon>Salicaceae</taxon>
        <taxon>Flacourtieae</taxon>
        <taxon>Dovyalis</taxon>
    </lineage>
</organism>
<protein>
    <submittedName>
        <fullName evidence="1">Uncharacterized protein</fullName>
    </submittedName>
</protein>
<dbReference type="AlphaFoldDB" id="A0AAV1S1P2"/>
<name>A0AAV1S1P2_9ROSI</name>
<reference evidence="1 2" key="1">
    <citation type="submission" date="2024-01" db="EMBL/GenBank/DDBJ databases">
        <authorList>
            <person name="Waweru B."/>
        </authorList>
    </citation>
    <scope>NUCLEOTIDE SEQUENCE [LARGE SCALE GENOMIC DNA]</scope>
</reference>
<proteinExistence type="predicted"/>
<evidence type="ECO:0000313" key="1">
    <source>
        <dbReference type="EMBL" id="CAK7342398.1"/>
    </source>
</evidence>
<dbReference type="Proteomes" id="UP001314170">
    <property type="component" value="Unassembled WGS sequence"/>
</dbReference>
<dbReference type="EMBL" id="CAWUPB010001160">
    <property type="protein sequence ID" value="CAK7342398.1"/>
    <property type="molecule type" value="Genomic_DNA"/>
</dbReference>
<accession>A0AAV1S1P2</accession>
<sequence length="91" mass="10533">MEKIRRPVHDRPFFGCLEKVGSNFSQYEKQDVLGNKKGYSPGHLPFMKVSIHVNNNTDKEFMSLIVSSFQEIYLEFCLKNHHQSLLATSSK</sequence>
<evidence type="ECO:0000313" key="2">
    <source>
        <dbReference type="Proteomes" id="UP001314170"/>
    </source>
</evidence>
<comment type="caution">
    <text evidence="1">The sequence shown here is derived from an EMBL/GenBank/DDBJ whole genome shotgun (WGS) entry which is preliminary data.</text>
</comment>
<keyword evidence="2" id="KW-1185">Reference proteome</keyword>